<dbReference type="GO" id="GO:0106310">
    <property type="term" value="F:protein serine kinase activity"/>
    <property type="evidence" value="ECO:0007669"/>
    <property type="project" value="RHEA"/>
</dbReference>
<dbReference type="PROSITE" id="PS00107">
    <property type="entry name" value="PROTEIN_KINASE_ATP"/>
    <property type="match status" value="1"/>
</dbReference>
<dbReference type="Gene3D" id="3.30.200.20">
    <property type="entry name" value="Phosphorylase Kinase, domain 1"/>
    <property type="match status" value="1"/>
</dbReference>
<dbReference type="InterPro" id="IPR005543">
    <property type="entry name" value="PASTA_dom"/>
</dbReference>
<evidence type="ECO:0000256" key="7">
    <source>
        <dbReference type="ARBA" id="ARBA00047899"/>
    </source>
</evidence>
<evidence type="ECO:0000256" key="8">
    <source>
        <dbReference type="ARBA" id="ARBA00048679"/>
    </source>
</evidence>
<dbReference type="GO" id="GO:0005524">
    <property type="term" value="F:ATP binding"/>
    <property type="evidence" value="ECO:0007669"/>
    <property type="project" value="UniProtKB-UniRule"/>
</dbReference>
<dbReference type="Pfam" id="PF00069">
    <property type="entry name" value="Pkinase"/>
    <property type="match status" value="1"/>
</dbReference>
<dbReference type="Gene3D" id="3.30.10.20">
    <property type="match status" value="3"/>
</dbReference>
<evidence type="ECO:0000256" key="4">
    <source>
        <dbReference type="ARBA" id="ARBA00022741"/>
    </source>
</evidence>
<dbReference type="SMART" id="SM00220">
    <property type="entry name" value="S_TKc"/>
    <property type="match status" value="1"/>
</dbReference>
<dbReference type="PROSITE" id="PS50011">
    <property type="entry name" value="PROTEIN_KINASE_DOM"/>
    <property type="match status" value="1"/>
</dbReference>
<evidence type="ECO:0000313" key="13">
    <source>
        <dbReference type="EMBL" id="AEF17419.1"/>
    </source>
</evidence>
<dbReference type="Proteomes" id="UP000007239">
    <property type="component" value="Chromosome"/>
</dbReference>
<evidence type="ECO:0000259" key="11">
    <source>
        <dbReference type="PROSITE" id="PS50011"/>
    </source>
</evidence>
<protein>
    <recommendedName>
        <fullName evidence="1">non-specific serine/threonine protein kinase</fullName>
        <ecNumber evidence="1">2.7.11.1</ecNumber>
    </recommendedName>
</protein>
<evidence type="ECO:0000256" key="9">
    <source>
        <dbReference type="PROSITE-ProRule" id="PRU10141"/>
    </source>
</evidence>
<comment type="catalytic activity">
    <reaction evidence="7">
        <text>L-threonyl-[protein] + ATP = O-phospho-L-threonyl-[protein] + ADP + H(+)</text>
        <dbReference type="Rhea" id="RHEA:46608"/>
        <dbReference type="Rhea" id="RHEA-COMP:11060"/>
        <dbReference type="Rhea" id="RHEA-COMP:11605"/>
        <dbReference type="ChEBI" id="CHEBI:15378"/>
        <dbReference type="ChEBI" id="CHEBI:30013"/>
        <dbReference type="ChEBI" id="CHEBI:30616"/>
        <dbReference type="ChEBI" id="CHEBI:61977"/>
        <dbReference type="ChEBI" id="CHEBI:456216"/>
        <dbReference type="EC" id="2.7.11.1"/>
    </reaction>
</comment>
<dbReference type="PROSITE" id="PS00108">
    <property type="entry name" value="PROTEIN_KINASE_ST"/>
    <property type="match status" value="1"/>
</dbReference>
<dbReference type="PROSITE" id="PS51178">
    <property type="entry name" value="PASTA"/>
    <property type="match status" value="3"/>
</dbReference>
<proteinExistence type="predicted"/>
<dbReference type="InterPro" id="IPR008271">
    <property type="entry name" value="Ser/Thr_kinase_AS"/>
</dbReference>
<dbReference type="AlphaFoldDB" id="F6BG74"/>
<keyword evidence="10" id="KW-0472">Membrane</keyword>
<dbReference type="InterPro" id="IPR011009">
    <property type="entry name" value="Kinase-like_dom_sf"/>
</dbReference>
<dbReference type="NCBIfam" id="NF033483">
    <property type="entry name" value="PknB_PASTA_kin"/>
    <property type="match status" value="1"/>
</dbReference>
<keyword evidence="3 13" id="KW-0808">Transferase</keyword>
<name>F6BG74_THEXL</name>
<keyword evidence="14" id="KW-1185">Reference proteome</keyword>
<sequence>MVGKMLGNRYEILEKIGEGGMAKVYKAKCHLLNRIVAIKILRSEFVSDEEFVRRFKRESQAAASLSHPNIVSIYDVGQEGDIYYIVMEYVNGKTLKQLIKETNGPLPISKSLDIARQVCRALEHAHKNHIVHRDIKPQNILVTDDNIVKVTDFGIARASNGSTITYGGGDVLGTAYYFSPEQAKGAIIDEKTDIYSLGIVMYEMLTGKVPFEGESPISVALKHIQENIVPPSKLNPRVPYKLDKIVLKATEKDINYRYKSAAELLKDIDTFISDPDKLIIGDLTDNNVTRVMKAEEINEKIKDSKLPSQRKGRKILRNIGIAILILALMASLSYGTMYFLNNMATASEVKVPDIKGQTLDKATTVLENNNLKLNISDSQYSDAPTNTILSQDPPAGETVKKGSTVNVVVSKGKQNSVVPNVIGSEYRDAQLKLKNSGLNANLIWDYNDSYPNGYVYDQNPRQGVQVEYNTVVDVYVSKGPQMVTVPNVQNMSLDDATKALEDVGLKVGNVTTQPSDSVPDNFVISQSIPQGTSIQKGKSIDLIVSQSTQTQQQQQTQTQLPQGYKTKEITINLPNQEGPMKVDVYVIQDGNKTLQYSNTYTYADSPITVPVAGKGNVIIEVDINGNVYETMGAKF</sequence>
<dbReference type="SUPFAM" id="SSF56112">
    <property type="entry name" value="Protein kinase-like (PK-like)"/>
    <property type="match status" value="1"/>
</dbReference>
<reference evidence="13" key="1">
    <citation type="submission" date="2011-05" db="EMBL/GenBank/DDBJ databases">
        <title>Complete sequence of Thermoanaerobacterium xylanolyticum LX-11.</title>
        <authorList>
            <consortium name="US DOE Joint Genome Institute"/>
            <person name="Lucas S."/>
            <person name="Han J."/>
            <person name="Lapidus A."/>
            <person name="Cheng J.-F."/>
            <person name="Goodwin L."/>
            <person name="Pitluck S."/>
            <person name="Peters L."/>
            <person name="Mikhailova N."/>
            <person name="Lu M."/>
            <person name="Han C."/>
            <person name="Tapia R."/>
            <person name="Land M."/>
            <person name="Hauser L."/>
            <person name="Kyrpides N."/>
            <person name="Ivanova N."/>
            <person name="Pagani I."/>
            <person name="Hemme C."/>
            <person name="Woyke T."/>
        </authorList>
    </citation>
    <scope>NUCLEOTIDE SEQUENCE</scope>
    <source>
        <strain evidence="13">LX-11</strain>
    </source>
</reference>
<evidence type="ECO:0000313" key="14">
    <source>
        <dbReference type="Proteomes" id="UP000007239"/>
    </source>
</evidence>
<dbReference type="SUPFAM" id="SSF54184">
    <property type="entry name" value="Penicillin-binding protein 2x (pbp-2x), c-terminal domain"/>
    <property type="match status" value="2"/>
</dbReference>
<dbReference type="eggNOG" id="COG0515">
    <property type="taxonomic scope" value="Bacteria"/>
</dbReference>
<feature type="binding site" evidence="9">
    <location>
        <position position="39"/>
    </location>
    <ligand>
        <name>ATP</name>
        <dbReference type="ChEBI" id="CHEBI:30616"/>
    </ligand>
</feature>
<dbReference type="CDD" id="cd14014">
    <property type="entry name" value="STKc_PknB_like"/>
    <property type="match status" value="1"/>
</dbReference>
<evidence type="ECO:0000256" key="1">
    <source>
        <dbReference type="ARBA" id="ARBA00012513"/>
    </source>
</evidence>
<dbReference type="RefSeq" id="WP_013788159.1">
    <property type="nucleotide sequence ID" value="NC_015555.1"/>
</dbReference>
<keyword evidence="4 9" id="KW-0547">Nucleotide-binding</keyword>
<keyword evidence="10" id="KW-0812">Transmembrane</keyword>
<dbReference type="FunFam" id="3.30.200.20:FF:000035">
    <property type="entry name" value="Serine/threonine protein kinase Stk1"/>
    <property type="match status" value="1"/>
</dbReference>
<dbReference type="InterPro" id="IPR017441">
    <property type="entry name" value="Protein_kinase_ATP_BS"/>
</dbReference>
<dbReference type="CDD" id="cd06577">
    <property type="entry name" value="PASTA_pknB"/>
    <property type="match status" value="3"/>
</dbReference>
<dbReference type="PANTHER" id="PTHR43289">
    <property type="entry name" value="MITOGEN-ACTIVATED PROTEIN KINASE KINASE KINASE 20-RELATED"/>
    <property type="match status" value="1"/>
</dbReference>
<evidence type="ECO:0000256" key="2">
    <source>
        <dbReference type="ARBA" id="ARBA00022527"/>
    </source>
</evidence>
<keyword evidence="2 13" id="KW-0723">Serine/threonine-protein kinase</keyword>
<feature type="domain" description="PASTA" evidence="12">
    <location>
        <begin position="479"/>
        <end position="546"/>
    </location>
</feature>
<feature type="transmembrane region" description="Helical" evidence="10">
    <location>
        <begin position="315"/>
        <end position="340"/>
    </location>
</feature>
<accession>F6BG74</accession>
<feature type="domain" description="PASTA" evidence="12">
    <location>
        <begin position="345"/>
        <end position="411"/>
    </location>
</feature>
<dbReference type="EC" id="2.7.11.1" evidence="1"/>
<keyword evidence="6 9" id="KW-0067">ATP-binding</keyword>
<dbReference type="FunFam" id="1.10.510.10:FF:000021">
    <property type="entry name" value="Serine/threonine protein kinase"/>
    <property type="match status" value="1"/>
</dbReference>
<evidence type="ECO:0000256" key="6">
    <source>
        <dbReference type="ARBA" id="ARBA00022840"/>
    </source>
</evidence>
<dbReference type="Pfam" id="PF03793">
    <property type="entry name" value="PASTA"/>
    <property type="match status" value="3"/>
</dbReference>
<keyword evidence="5 13" id="KW-0418">Kinase</keyword>
<dbReference type="SMART" id="SM00740">
    <property type="entry name" value="PASTA"/>
    <property type="match status" value="3"/>
</dbReference>
<dbReference type="GO" id="GO:0004674">
    <property type="term" value="F:protein serine/threonine kinase activity"/>
    <property type="evidence" value="ECO:0007669"/>
    <property type="project" value="UniProtKB-KW"/>
</dbReference>
<dbReference type="Gene3D" id="1.10.510.10">
    <property type="entry name" value="Transferase(Phosphotransferase) domain 1"/>
    <property type="match status" value="1"/>
</dbReference>
<organism evidence="13 14">
    <name type="scientific">Thermoanaerobacterium xylanolyticum (strain ATCC 49914 / DSM 7097 / LX-11)</name>
    <dbReference type="NCBI Taxonomy" id="858215"/>
    <lineage>
        <taxon>Bacteria</taxon>
        <taxon>Bacillati</taxon>
        <taxon>Bacillota</taxon>
        <taxon>Clostridia</taxon>
        <taxon>Thermoanaerobacterales</taxon>
        <taxon>Thermoanaerobacteraceae</taxon>
        <taxon>Thermoanaerobacterium</taxon>
    </lineage>
</organism>
<evidence type="ECO:0000259" key="12">
    <source>
        <dbReference type="PROSITE" id="PS51178"/>
    </source>
</evidence>
<dbReference type="eggNOG" id="COG2815">
    <property type="taxonomic scope" value="Bacteria"/>
</dbReference>
<feature type="domain" description="Protein kinase" evidence="11">
    <location>
        <begin position="10"/>
        <end position="272"/>
    </location>
</feature>
<dbReference type="EMBL" id="CP002739">
    <property type="protein sequence ID" value="AEF17419.1"/>
    <property type="molecule type" value="Genomic_DNA"/>
</dbReference>
<evidence type="ECO:0000256" key="3">
    <source>
        <dbReference type="ARBA" id="ARBA00022679"/>
    </source>
</evidence>
<keyword evidence="10" id="KW-1133">Transmembrane helix</keyword>
<dbReference type="KEGG" id="txy:Thexy_1386"/>
<gene>
    <name evidence="13" type="ordered locus">Thexy_1386</name>
</gene>
<evidence type="ECO:0000256" key="5">
    <source>
        <dbReference type="ARBA" id="ARBA00022777"/>
    </source>
</evidence>
<feature type="domain" description="PASTA" evidence="12">
    <location>
        <begin position="412"/>
        <end position="478"/>
    </location>
</feature>
<dbReference type="STRING" id="858215.Thexy_1386"/>
<comment type="catalytic activity">
    <reaction evidence="8">
        <text>L-seryl-[protein] + ATP = O-phospho-L-seryl-[protein] + ADP + H(+)</text>
        <dbReference type="Rhea" id="RHEA:17989"/>
        <dbReference type="Rhea" id="RHEA-COMP:9863"/>
        <dbReference type="Rhea" id="RHEA-COMP:11604"/>
        <dbReference type="ChEBI" id="CHEBI:15378"/>
        <dbReference type="ChEBI" id="CHEBI:29999"/>
        <dbReference type="ChEBI" id="CHEBI:30616"/>
        <dbReference type="ChEBI" id="CHEBI:83421"/>
        <dbReference type="ChEBI" id="CHEBI:456216"/>
        <dbReference type="EC" id="2.7.11.1"/>
    </reaction>
</comment>
<dbReference type="InterPro" id="IPR000719">
    <property type="entry name" value="Prot_kinase_dom"/>
</dbReference>
<evidence type="ECO:0000256" key="10">
    <source>
        <dbReference type="SAM" id="Phobius"/>
    </source>
</evidence>
<dbReference type="HOGENOM" id="CLU_000288_135_2_9"/>
<dbReference type="PANTHER" id="PTHR43289:SF34">
    <property type="entry name" value="SERINE_THREONINE-PROTEIN KINASE YBDM-RELATED"/>
    <property type="match status" value="1"/>
</dbReference>